<proteinExistence type="inferred from homology"/>
<dbReference type="CDD" id="cd02440">
    <property type="entry name" value="AdoMet_MTases"/>
    <property type="match status" value="1"/>
</dbReference>
<evidence type="ECO:0000256" key="5">
    <source>
        <dbReference type="ARBA" id="ARBA00022603"/>
    </source>
</evidence>
<dbReference type="PANTHER" id="PTHR43542:SF1">
    <property type="entry name" value="METHYLTRANSFERASE"/>
    <property type="match status" value="1"/>
</dbReference>
<dbReference type="PANTHER" id="PTHR43542">
    <property type="entry name" value="METHYLTRANSFERASE"/>
    <property type="match status" value="1"/>
</dbReference>
<dbReference type="InterPro" id="IPR002052">
    <property type="entry name" value="DNA_methylase_N6_adenine_CS"/>
</dbReference>
<organism evidence="9 10">
    <name type="scientific">Reinekea blandensis MED297</name>
    <dbReference type="NCBI Taxonomy" id="314283"/>
    <lineage>
        <taxon>Bacteria</taxon>
        <taxon>Pseudomonadati</taxon>
        <taxon>Pseudomonadota</taxon>
        <taxon>Gammaproteobacteria</taxon>
        <taxon>Oceanospirillales</taxon>
        <taxon>Saccharospirillaceae</taxon>
        <taxon>Reinekea</taxon>
    </lineage>
</organism>
<keyword evidence="10" id="KW-1185">Reference proteome</keyword>
<comment type="similarity">
    <text evidence="2 8">Belongs to the methyltransferase superfamily. RsmD family.</text>
</comment>
<evidence type="ECO:0000313" key="9">
    <source>
        <dbReference type="EMBL" id="EAR10961.1"/>
    </source>
</evidence>
<keyword evidence="6 8" id="KW-0808">Transferase</keyword>
<evidence type="ECO:0000256" key="3">
    <source>
        <dbReference type="ARBA" id="ARBA00012141"/>
    </source>
</evidence>
<dbReference type="Pfam" id="PF03602">
    <property type="entry name" value="Cons_hypoth95"/>
    <property type="match status" value="1"/>
</dbReference>
<evidence type="ECO:0000256" key="4">
    <source>
        <dbReference type="ARBA" id="ARBA00013682"/>
    </source>
</evidence>
<protein>
    <recommendedName>
        <fullName evidence="4 8">Ribosomal RNA small subunit methyltransferase D</fullName>
        <ecNumber evidence="3 8">2.1.1.171</ecNumber>
    </recommendedName>
</protein>
<dbReference type="SUPFAM" id="SSF53335">
    <property type="entry name" value="S-adenosyl-L-methionine-dependent methyltransferases"/>
    <property type="match status" value="1"/>
</dbReference>
<reference evidence="9 10" key="1">
    <citation type="submission" date="2006-02" db="EMBL/GenBank/DDBJ databases">
        <authorList>
            <person name="Pinhassi J."/>
            <person name="Pedros-Alio C."/>
            <person name="Ferriera S."/>
            <person name="Johnson J."/>
            <person name="Kravitz S."/>
            <person name="Halpern A."/>
            <person name="Remington K."/>
            <person name="Beeson K."/>
            <person name="Tran B."/>
            <person name="Rogers Y.-H."/>
            <person name="Friedman R."/>
            <person name="Venter J.C."/>
        </authorList>
    </citation>
    <scope>NUCLEOTIDE SEQUENCE [LARGE SCALE GENOMIC DNA]</scope>
    <source>
        <strain evidence="9 10">MED297</strain>
    </source>
</reference>
<dbReference type="PROSITE" id="PS00092">
    <property type="entry name" value="N6_MTASE"/>
    <property type="match status" value="1"/>
</dbReference>
<dbReference type="InterPro" id="IPR029063">
    <property type="entry name" value="SAM-dependent_MTases_sf"/>
</dbReference>
<evidence type="ECO:0000256" key="8">
    <source>
        <dbReference type="PIRNR" id="PIRNR004553"/>
    </source>
</evidence>
<dbReference type="GO" id="GO:0052913">
    <property type="term" value="F:16S rRNA (guanine(966)-N(2))-methyltransferase activity"/>
    <property type="evidence" value="ECO:0007669"/>
    <property type="project" value="UniProtKB-EC"/>
</dbReference>
<gene>
    <name evidence="9" type="ORF">MED297_10636</name>
</gene>
<dbReference type="HOGENOM" id="CLU_075826_2_2_6"/>
<evidence type="ECO:0000256" key="1">
    <source>
        <dbReference type="ARBA" id="ARBA00002649"/>
    </source>
</evidence>
<comment type="function">
    <text evidence="1 8">Specifically methylates the guanine in position 966 of 16S rRNA in the assembled 30S particle.</text>
</comment>
<keyword evidence="5 8" id="KW-0489">Methyltransferase</keyword>
<dbReference type="Proteomes" id="UP000005953">
    <property type="component" value="Unassembled WGS sequence"/>
</dbReference>
<keyword evidence="8" id="KW-0949">S-adenosyl-L-methionine</keyword>
<dbReference type="PIRSF" id="PIRSF004553">
    <property type="entry name" value="CHP00095"/>
    <property type="match status" value="1"/>
</dbReference>
<evidence type="ECO:0000313" key="10">
    <source>
        <dbReference type="Proteomes" id="UP000005953"/>
    </source>
</evidence>
<comment type="caution">
    <text evidence="9">The sequence shown here is derived from an EMBL/GenBank/DDBJ whole genome shotgun (WGS) entry which is preliminary data.</text>
</comment>
<keyword evidence="8" id="KW-0698">rRNA processing</keyword>
<evidence type="ECO:0000256" key="7">
    <source>
        <dbReference type="ARBA" id="ARBA00048326"/>
    </source>
</evidence>
<name>A4BAK5_9GAMM</name>
<dbReference type="Gene3D" id="3.40.50.150">
    <property type="entry name" value="Vaccinia Virus protein VP39"/>
    <property type="match status" value="1"/>
</dbReference>
<sequence length="169" mass="18422">MPIPALDGLRPTSDRTRETLFNWLQFELPGMHVLDLFAGTGALGLEALSRDAESAVFVEPQSVAAEGIRQSLQTLNLTAEVRVMVAEQFLEQTDAVFDLVFVDPPFSLDLWQSTVDRLAVSDRLSSGGYIYVEAPVGQTLTVPDGLTVVKEKTAGKVRFQLWQKAGVAG</sequence>
<dbReference type="STRING" id="314283.MED297_10636"/>
<evidence type="ECO:0000256" key="6">
    <source>
        <dbReference type="ARBA" id="ARBA00022679"/>
    </source>
</evidence>
<comment type="catalytic activity">
    <reaction evidence="7 8">
        <text>guanosine(966) in 16S rRNA + S-adenosyl-L-methionine = N(2)-methylguanosine(966) in 16S rRNA + S-adenosyl-L-homocysteine + H(+)</text>
        <dbReference type="Rhea" id="RHEA:23548"/>
        <dbReference type="Rhea" id="RHEA-COMP:10211"/>
        <dbReference type="Rhea" id="RHEA-COMP:10212"/>
        <dbReference type="ChEBI" id="CHEBI:15378"/>
        <dbReference type="ChEBI" id="CHEBI:57856"/>
        <dbReference type="ChEBI" id="CHEBI:59789"/>
        <dbReference type="ChEBI" id="CHEBI:74269"/>
        <dbReference type="ChEBI" id="CHEBI:74481"/>
        <dbReference type="EC" id="2.1.1.171"/>
    </reaction>
</comment>
<dbReference type="EC" id="2.1.1.171" evidence="3 8"/>
<dbReference type="InterPro" id="IPR004398">
    <property type="entry name" value="RNA_MeTrfase_RsmD"/>
</dbReference>
<dbReference type="AlphaFoldDB" id="A4BAK5"/>
<dbReference type="NCBIfam" id="TIGR00095">
    <property type="entry name" value="16S rRNA (guanine(966)-N(2))-methyltransferase RsmD"/>
    <property type="match status" value="1"/>
</dbReference>
<evidence type="ECO:0000256" key="2">
    <source>
        <dbReference type="ARBA" id="ARBA00005269"/>
    </source>
</evidence>
<accession>A4BAK5</accession>
<dbReference type="GO" id="GO:0003676">
    <property type="term" value="F:nucleic acid binding"/>
    <property type="evidence" value="ECO:0007669"/>
    <property type="project" value="InterPro"/>
</dbReference>
<dbReference type="EMBL" id="AAOE01000002">
    <property type="protein sequence ID" value="EAR10961.1"/>
    <property type="molecule type" value="Genomic_DNA"/>
</dbReference>